<dbReference type="Proteomes" id="UP000682733">
    <property type="component" value="Unassembled WGS sequence"/>
</dbReference>
<protein>
    <recommendedName>
        <fullName evidence="1">Exportin-1/Importin-beta-like domain-containing protein</fullName>
    </recommendedName>
</protein>
<dbReference type="GO" id="GO:0005737">
    <property type="term" value="C:cytoplasm"/>
    <property type="evidence" value="ECO:0007669"/>
    <property type="project" value="TreeGrafter"/>
</dbReference>
<keyword evidence="6" id="KW-1185">Reference proteome</keyword>
<evidence type="ECO:0000313" key="6">
    <source>
        <dbReference type="Proteomes" id="UP000663829"/>
    </source>
</evidence>
<dbReference type="SUPFAM" id="SSF48371">
    <property type="entry name" value="ARM repeat"/>
    <property type="match status" value="1"/>
</dbReference>
<name>A0A813WBE8_9BILA</name>
<evidence type="ECO:0000313" key="2">
    <source>
        <dbReference type="EMBL" id="CAF0849810.1"/>
    </source>
</evidence>
<dbReference type="InterPro" id="IPR016024">
    <property type="entry name" value="ARM-type_fold"/>
</dbReference>
<reference evidence="2" key="1">
    <citation type="submission" date="2021-02" db="EMBL/GenBank/DDBJ databases">
        <authorList>
            <person name="Nowell W R."/>
        </authorList>
    </citation>
    <scope>NUCLEOTIDE SEQUENCE</scope>
</reference>
<dbReference type="GO" id="GO:0000056">
    <property type="term" value="P:ribosomal small subunit export from nucleus"/>
    <property type="evidence" value="ECO:0007669"/>
    <property type="project" value="TreeGrafter"/>
</dbReference>
<dbReference type="InterPro" id="IPR013598">
    <property type="entry name" value="Exportin-1/Importin-b-like"/>
</dbReference>
<organism evidence="2 6">
    <name type="scientific">Didymodactylos carnosus</name>
    <dbReference type="NCBI Taxonomy" id="1234261"/>
    <lineage>
        <taxon>Eukaryota</taxon>
        <taxon>Metazoa</taxon>
        <taxon>Spiralia</taxon>
        <taxon>Gnathifera</taxon>
        <taxon>Rotifera</taxon>
        <taxon>Eurotatoria</taxon>
        <taxon>Bdelloidea</taxon>
        <taxon>Philodinida</taxon>
        <taxon>Philodinidae</taxon>
        <taxon>Didymodactylos</taxon>
    </lineage>
</organism>
<gene>
    <name evidence="2" type="ORF">GPM918_LOCUS6010</name>
    <name evidence="3" type="ORF">OVA965_LOCUS16025</name>
    <name evidence="4" type="ORF">SRO942_LOCUS6010</name>
    <name evidence="5" type="ORF">TMI583_LOCUS16034</name>
</gene>
<dbReference type="Proteomes" id="UP000677228">
    <property type="component" value="Unassembled WGS sequence"/>
</dbReference>
<dbReference type="Pfam" id="PF08389">
    <property type="entry name" value="Xpo1"/>
    <property type="match status" value="1"/>
</dbReference>
<dbReference type="GO" id="GO:0005634">
    <property type="term" value="C:nucleus"/>
    <property type="evidence" value="ECO:0007669"/>
    <property type="project" value="TreeGrafter"/>
</dbReference>
<dbReference type="EMBL" id="CAJOBA010007350">
    <property type="protein sequence ID" value="CAF3799967.1"/>
    <property type="molecule type" value="Genomic_DNA"/>
</dbReference>
<dbReference type="OrthoDB" id="27218at2759"/>
<proteinExistence type="predicted"/>
<sequence>MQLIEQVQSPLNFDQTFDVNVLDAVINTLYREQGDAKRYYVLEILEKTKKTRWKALPKERCKDIEKCIVKIRPTFISDIVEASKTSESIKEVFDFLSGKMRQAKAKHLKDTMCNEFTKIFQLCEYVVDKSRHPPLLLLTLETLLRFLSWMPLGYIFETKMINTLIETFFTVPMFHNVTLGCLTEIGNFQVSQYEDKFIDFFRRTMQQLKTVLPVTINLKEAYCTAKDDDQKFIENLALFLSYFLKECGILIERAQDLKDTLL</sequence>
<dbReference type="Proteomes" id="UP000681722">
    <property type="component" value="Unassembled WGS sequence"/>
</dbReference>
<dbReference type="EMBL" id="CAJOBC010000903">
    <property type="protein sequence ID" value="CAF3637421.1"/>
    <property type="molecule type" value="Genomic_DNA"/>
</dbReference>
<accession>A0A813WBE8</accession>
<dbReference type="EMBL" id="CAJNOK010007339">
    <property type="protein sequence ID" value="CAF1031755.1"/>
    <property type="molecule type" value="Genomic_DNA"/>
</dbReference>
<dbReference type="InterPro" id="IPR011989">
    <property type="entry name" value="ARM-like"/>
</dbReference>
<dbReference type="Proteomes" id="UP000663829">
    <property type="component" value="Unassembled WGS sequence"/>
</dbReference>
<dbReference type="GO" id="GO:0000055">
    <property type="term" value="P:ribosomal large subunit export from nucleus"/>
    <property type="evidence" value="ECO:0007669"/>
    <property type="project" value="TreeGrafter"/>
</dbReference>
<dbReference type="EMBL" id="CAJNOQ010000903">
    <property type="protein sequence ID" value="CAF0849810.1"/>
    <property type="molecule type" value="Genomic_DNA"/>
</dbReference>
<dbReference type="PANTHER" id="PTHR11223:SF2">
    <property type="entry name" value="EXPORTIN-1"/>
    <property type="match status" value="1"/>
</dbReference>
<evidence type="ECO:0000259" key="1">
    <source>
        <dbReference type="Pfam" id="PF08389"/>
    </source>
</evidence>
<evidence type="ECO:0000313" key="3">
    <source>
        <dbReference type="EMBL" id="CAF1031755.1"/>
    </source>
</evidence>
<comment type="caution">
    <text evidence="2">The sequence shown here is derived from an EMBL/GenBank/DDBJ whole genome shotgun (WGS) entry which is preliminary data.</text>
</comment>
<evidence type="ECO:0000313" key="5">
    <source>
        <dbReference type="EMBL" id="CAF3799967.1"/>
    </source>
</evidence>
<dbReference type="GO" id="GO:0006611">
    <property type="term" value="P:protein export from nucleus"/>
    <property type="evidence" value="ECO:0007669"/>
    <property type="project" value="InterPro"/>
</dbReference>
<dbReference type="AlphaFoldDB" id="A0A813WBE8"/>
<dbReference type="InterPro" id="IPR045065">
    <property type="entry name" value="XPO1/5"/>
</dbReference>
<dbReference type="GO" id="GO:0005049">
    <property type="term" value="F:nuclear export signal receptor activity"/>
    <property type="evidence" value="ECO:0007669"/>
    <property type="project" value="InterPro"/>
</dbReference>
<dbReference type="Gene3D" id="1.25.10.10">
    <property type="entry name" value="Leucine-rich Repeat Variant"/>
    <property type="match status" value="1"/>
</dbReference>
<evidence type="ECO:0000313" key="4">
    <source>
        <dbReference type="EMBL" id="CAF3637421.1"/>
    </source>
</evidence>
<dbReference type="PANTHER" id="PTHR11223">
    <property type="entry name" value="EXPORTIN 1/5"/>
    <property type="match status" value="1"/>
</dbReference>
<feature type="domain" description="Exportin-1/Importin-beta-like" evidence="1">
    <location>
        <begin position="90"/>
        <end position="182"/>
    </location>
</feature>